<evidence type="ECO:0000313" key="3">
    <source>
        <dbReference type="EMBL" id="OJI99650.1"/>
    </source>
</evidence>
<dbReference type="RefSeq" id="XP_040665413.1">
    <property type="nucleotide sequence ID" value="XM_040806547.1"/>
</dbReference>
<dbReference type="STRING" id="1036611.A0A1L9PDQ5"/>
<evidence type="ECO:0000313" key="4">
    <source>
        <dbReference type="Proteomes" id="UP000184073"/>
    </source>
</evidence>
<dbReference type="Gene3D" id="3.40.50.720">
    <property type="entry name" value="NAD(P)-binding Rossmann-like Domain"/>
    <property type="match status" value="1"/>
</dbReference>
<dbReference type="Pfam" id="PF13561">
    <property type="entry name" value="adh_short_C2"/>
    <property type="match status" value="1"/>
</dbReference>
<dbReference type="PRINTS" id="PR00081">
    <property type="entry name" value="GDHRDH"/>
</dbReference>
<dbReference type="GO" id="GO:0016491">
    <property type="term" value="F:oxidoreductase activity"/>
    <property type="evidence" value="ECO:0007669"/>
    <property type="project" value="UniProtKB-KW"/>
</dbReference>
<accession>A0A1L9PDQ5</accession>
<dbReference type="AlphaFoldDB" id="A0A1L9PDQ5"/>
<protein>
    <submittedName>
        <fullName evidence="3">Uncharacterized protein</fullName>
    </submittedName>
</protein>
<organism evidence="3 4">
    <name type="scientific">Aspergillus versicolor CBS 583.65</name>
    <dbReference type="NCBI Taxonomy" id="1036611"/>
    <lineage>
        <taxon>Eukaryota</taxon>
        <taxon>Fungi</taxon>
        <taxon>Dikarya</taxon>
        <taxon>Ascomycota</taxon>
        <taxon>Pezizomycotina</taxon>
        <taxon>Eurotiomycetes</taxon>
        <taxon>Eurotiomycetidae</taxon>
        <taxon>Eurotiales</taxon>
        <taxon>Aspergillaceae</taxon>
        <taxon>Aspergillus</taxon>
        <taxon>Aspergillus subgen. Nidulantes</taxon>
    </lineage>
</organism>
<evidence type="ECO:0000256" key="2">
    <source>
        <dbReference type="ARBA" id="ARBA00023002"/>
    </source>
</evidence>
<dbReference type="Proteomes" id="UP000184073">
    <property type="component" value="Unassembled WGS sequence"/>
</dbReference>
<reference evidence="4" key="1">
    <citation type="journal article" date="2017" name="Genome Biol.">
        <title>Comparative genomics reveals high biological diversity and specific adaptations in the industrially and medically important fungal genus Aspergillus.</title>
        <authorList>
            <person name="de Vries R.P."/>
            <person name="Riley R."/>
            <person name="Wiebenga A."/>
            <person name="Aguilar-Osorio G."/>
            <person name="Amillis S."/>
            <person name="Uchima C.A."/>
            <person name="Anderluh G."/>
            <person name="Asadollahi M."/>
            <person name="Askin M."/>
            <person name="Barry K."/>
            <person name="Battaglia E."/>
            <person name="Bayram O."/>
            <person name="Benocci T."/>
            <person name="Braus-Stromeyer S.A."/>
            <person name="Caldana C."/>
            <person name="Canovas D."/>
            <person name="Cerqueira G.C."/>
            <person name="Chen F."/>
            <person name="Chen W."/>
            <person name="Choi C."/>
            <person name="Clum A."/>
            <person name="Dos Santos R.A."/>
            <person name="Damasio A.R."/>
            <person name="Diallinas G."/>
            <person name="Emri T."/>
            <person name="Fekete E."/>
            <person name="Flipphi M."/>
            <person name="Freyberg S."/>
            <person name="Gallo A."/>
            <person name="Gournas C."/>
            <person name="Habgood R."/>
            <person name="Hainaut M."/>
            <person name="Harispe M.L."/>
            <person name="Henrissat B."/>
            <person name="Hilden K.S."/>
            <person name="Hope R."/>
            <person name="Hossain A."/>
            <person name="Karabika E."/>
            <person name="Karaffa L."/>
            <person name="Karanyi Z."/>
            <person name="Krasevec N."/>
            <person name="Kuo A."/>
            <person name="Kusch H."/>
            <person name="LaButti K."/>
            <person name="Lagendijk E.L."/>
            <person name="Lapidus A."/>
            <person name="Levasseur A."/>
            <person name="Lindquist E."/>
            <person name="Lipzen A."/>
            <person name="Logrieco A.F."/>
            <person name="MacCabe A."/>
            <person name="Maekelae M.R."/>
            <person name="Malavazi I."/>
            <person name="Melin P."/>
            <person name="Meyer V."/>
            <person name="Mielnichuk N."/>
            <person name="Miskei M."/>
            <person name="Molnar A.P."/>
            <person name="Mule G."/>
            <person name="Ngan C.Y."/>
            <person name="Orejas M."/>
            <person name="Orosz E."/>
            <person name="Ouedraogo J.P."/>
            <person name="Overkamp K.M."/>
            <person name="Park H.-S."/>
            <person name="Perrone G."/>
            <person name="Piumi F."/>
            <person name="Punt P.J."/>
            <person name="Ram A.F."/>
            <person name="Ramon A."/>
            <person name="Rauscher S."/>
            <person name="Record E."/>
            <person name="Riano-Pachon D.M."/>
            <person name="Robert V."/>
            <person name="Roehrig J."/>
            <person name="Ruller R."/>
            <person name="Salamov A."/>
            <person name="Salih N.S."/>
            <person name="Samson R.A."/>
            <person name="Sandor E."/>
            <person name="Sanguinetti M."/>
            <person name="Schuetze T."/>
            <person name="Sepcic K."/>
            <person name="Shelest E."/>
            <person name="Sherlock G."/>
            <person name="Sophianopoulou V."/>
            <person name="Squina F.M."/>
            <person name="Sun H."/>
            <person name="Susca A."/>
            <person name="Todd R.B."/>
            <person name="Tsang A."/>
            <person name="Unkles S.E."/>
            <person name="van de Wiele N."/>
            <person name="van Rossen-Uffink D."/>
            <person name="Oliveira J.V."/>
            <person name="Vesth T.C."/>
            <person name="Visser J."/>
            <person name="Yu J.-H."/>
            <person name="Zhou M."/>
            <person name="Andersen M.R."/>
            <person name="Archer D.B."/>
            <person name="Baker S.E."/>
            <person name="Benoit I."/>
            <person name="Brakhage A.A."/>
            <person name="Braus G.H."/>
            <person name="Fischer R."/>
            <person name="Frisvad J.C."/>
            <person name="Goldman G.H."/>
            <person name="Houbraken J."/>
            <person name="Oakley B."/>
            <person name="Pocsi I."/>
            <person name="Scazzocchio C."/>
            <person name="Seiboth B."/>
            <person name="vanKuyk P.A."/>
            <person name="Wortman J."/>
            <person name="Dyer P.S."/>
            <person name="Grigoriev I.V."/>
        </authorList>
    </citation>
    <scope>NUCLEOTIDE SEQUENCE [LARGE SCALE GENOMIC DNA]</scope>
    <source>
        <strain evidence="4">CBS 583.65</strain>
    </source>
</reference>
<gene>
    <name evidence="3" type="ORF">ASPVEDRAFT_128423</name>
</gene>
<dbReference type="PRINTS" id="PR00080">
    <property type="entry name" value="SDRFAMILY"/>
</dbReference>
<dbReference type="InterPro" id="IPR002347">
    <property type="entry name" value="SDR_fam"/>
</dbReference>
<dbReference type="GeneID" id="63722058"/>
<evidence type="ECO:0000256" key="1">
    <source>
        <dbReference type="ARBA" id="ARBA00022857"/>
    </source>
</evidence>
<dbReference type="NCBIfam" id="NF005559">
    <property type="entry name" value="PRK07231.1"/>
    <property type="match status" value="1"/>
</dbReference>
<dbReference type="OrthoDB" id="47007at2759"/>
<keyword evidence="1" id="KW-0521">NADP</keyword>
<keyword evidence="2" id="KW-0560">Oxidoreductase</keyword>
<dbReference type="FunFam" id="3.40.50.720:FF:000084">
    <property type="entry name" value="Short-chain dehydrogenase reductase"/>
    <property type="match status" value="1"/>
</dbReference>
<name>A0A1L9PDQ5_ASPVE</name>
<sequence>MQQRVAIVTGGADGFGAAIADRFSNEGCRVIILDLNNQKGEEKAANDPNLHFLLGDVTRQDTWSQALAVARERFGRLDVVVNNAGITGSQSSVHTKDMLEYERTFNVNVRPIFCSAQAIVPFMMEQGHGVFVNITSTGCTRPRPGFAFYNASKAAVNVATKTMALEYAPTIRFNCIAPAVGNTSMLQASTGNGEDSRERLQKIEDMLPMKRVTQPTDIANAVWYLASDQSSFVTGTTLEVDGGRGV</sequence>
<dbReference type="PANTHER" id="PTHR43639:SF5">
    <property type="entry name" value="OXIDOREDUCTASE, SHORT-CHAIN DEHYDROGENASE_REDUCTASE FAMILY (AFU_ORTHOLOGUE AFUA_6G09140)"/>
    <property type="match status" value="1"/>
</dbReference>
<dbReference type="VEuPathDB" id="FungiDB:ASPVEDRAFT_128423"/>
<dbReference type="EMBL" id="KV878127">
    <property type="protein sequence ID" value="OJI99650.1"/>
    <property type="molecule type" value="Genomic_DNA"/>
</dbReference>
<keyword evidence="4" id="KW-1185">Reference proteome</keyword>
<dbReference type="PANTHER" id="PTHR43639">
    <property type="entry name" value="OXIDOREDUCTASE, SHORT-CHAIN DEHYDROGENASE/REDUCTASE FAMILY (AFU_ORTHOLOGUE AFUA_5G02870)"/>
    <property type="match status" value="1"/>
</dbReference>
<proteinExistence type="predicted"/>
<dbReference type="SUPFAM" id="SSF51735">
    <property type="entry name" value="NAD(P)-binding Rossmann-fold domains"/>
    <property type="match status" value="1"/>
</dbReference>
<dbReference type="InterPro" id="IPR036291">
    <property type="entry name" value="NAD(P)-bd_dom_sf"/>
</dbReference>